<reference evidence="2 3" key="1">
    <citation type="submission" date="2023-01" db="EMBL/GenBank/DDBJ databases">
        <authorList>
            <person name="Kreplak J."/>
        </authorList>
    </citation>
    <scope>NUCLEOTIDE SEQUENCE [LARGE SCALE GENOMIC DNA]</scope>
</reference>
<dbReference type="InterPro" id="IPR055411">
    <property type="entry name" value="LRR_FXL15/At3g58940/PEG3-like"/>
</dbReference>
<dbReference type="Pfam" id="PF00646">
    <property type="entry name" value="F-box"/>
    <property type="match status" value="1"/>
</dbReference>
<dbReference type="InterPro" id="IPR053781">
    <property type="entry name" value="F-box_AtFBL13-like"/>
</dbReference>
<gene>
    <name evidence="2" type="ORF">VFH_II017440</name>
</gene>
<dbReference type="SUPFAM" id="SSF52047">
    <property type="entry name" value="RNI-like"/>
    <property type="match status" value="1"/>
</dbReference>
<dbReference type="EMBL" id="OX451737">
    <property type="protein sequence ID" value="CAI8596077.1"/>
    <property type="molecule type" value="Genomic_DNA"/>
</dbReference>
<dbReference type="Pfam" id="PF24758">
    <property type="entry name" value="LRR_At5g56370"/>
    <property type="match status" value="1"/>
</dbReference>
<dbReference type="InterPro" id="IPR036047">
    <property type="entry name" value="F-box-like_dom_sf"/>
</dbReference>
<name>A0AAV0ZE24_VICFA</name>
<dbReference type="AlphaFoldDB" id="A0AAV0ZE24"/>
<accession>A0AAV0ZE24</accession>
<dbReference type="SUPFAM" id="SSF81383">
    <property type="entry name" value="F-box domain"/>
    <property type="match status" value="1"/>
</dbReference>
<sequence length="419" mass="48498">MVVSRTEIMADRISEFHDSILCHILSFLPTKHAATTSILSKRWKSLWLSVLTLDFDCESFKAMASFDYSVHKFMLLRKIGLPIFSFRFNCTHCFCVCNKSDVTLFVSYLTNRGIENLNIKNNIIVPPSILSCKTLKVLKLIGAIVNSFSHQVDFPVLKILHLKEMRFERHELLVKLLSGCATLEELQTKYLCVRYKDSLVSEKDSLVSEKEFDGLLPSLIKAKISFDNSIIPVNLVRNVENLCMKQVSLTYCTKHSMFHNLTPLTYCTKLPMFHNVTHVEFKIFGNMWDWLPQMLERCHKLQSLIIQGVEYQDELKDKSWEDPPIIPKCLSSQLRTCCLAYCKGTKNELQFAKYILQNSKVLKTMKIKYDYCADIQAKHQMTMELSSFAKGSTMCEPAKILIETKRKYCLYLTEFNVTF</sequence>
<protein>
    <recommendedName>
        <fullName evidence="1">FBD domain-containing protein</fullName>
    </recommendedName>
</protein>
<dbReference type="PANTHER" id="PTHR31900:SF34">
    <property type="entry name" value="EMB|CAB62440.1-RELATED"/>
    <property type="match status" value="1"/>
</dbReference>
<evidence type="ECO:0000259" key="1">
    <source>
        <dbReference type="SMART" id="SM00579"/>
    </source>
</evidence>
<keyword evidence="3" id="KW-1185">Reference proteome</keyword>
<evidence type="ECO:0000313" key="2">
    <source>
        <dbReference type="EMBL" id="CAI8596077.1"/>
    </source>
</evidence>
<dbReference type="SMART" id="SM00579">
    <property type="entry name" value="FBD"/>
    <property type="match status" value="1"/>
</dbReference>
<dbReference type="InterPro" id="IPR001810">
    <property type="entry name" value="F-box_dom"/>
</dbReference>
<dbReference type="Proteomes" id="UP001157006">
    <property type="component" value="Chromosome 2"/>
</dbReference>
<dbReference type="PANTHER" id="PTHR31900">
    <property type="entry name" value="F-BOX/RNI SUPERFAMILY PROTEIN-RELATED"/>
    <property type="match status" value="1"/>
</dbReference>
<dbReference type="InterPro" id="IPR006566">
    <property type="entry name" value="FBD"/>
</dbReference>
<organism evidence="2 3">
    <name type="scientific">Vicia faba</name>
    <name type="common">Broad bean</name>
    <name type="synonym">Faba vulgaris</name>
    <dbReference type="NCBI Taxonomy" id="3906"/>
    <lineage>
        <taxon>Eukaryota</taxon>
        <taxon>Viridiplantae</taxon>
        <taxon>Streptophyta</taxon>
        <taxon>Embryophyta</taxon>
        <taxon>Tracheophyta</taxon>
        <taxon>Spermatophyta</taxon>
        <taxon>Magnoliopsida</taxon>
        <taxon>eudicotyledons</taxon>
        <taxon>Gunneridae</taxon>
        <taxon>Pentapetalae</taxon>
        <taxon>rosids</taxon>
        <taxon>fabids</taxon>
        <taxon>Fabales</taxon>
        <taxon>Fabaceae</taxon>
        <taxon>Papilionoideae</taxon>
        <taxon>50 kb inversion clade</taxon>
        <taxon>NPAAA clade</taxon>
        <taxon>Hologalegina</taxon>
        <taxon>IRL clade</taxon>
        <taxon>Fabeae</taxon>
        <taxon>Vicia</taxon>
    </lineage>
</organism>
<feature type="domain" description="FBD" evidence="1">
    <location>
        <begin position="328"/>
        <end position="401"/>
    </location>
</feature>
<dbReference type="InterPro" id="IPR050232">
    <property type="entry name" value="FBL13/AtMIF1-like"/>
</dbReference>
<evidence type="ECO:0000313" key="3">
    <source>
        <dbReference type="Proteomes" id="UP001157006"/>
    </source>
</evidence>
<dbReference type="CDD" id="cd22160">
    <property type="entry name" value="F-box_AtFBL13-like"/>
    <property type="match status" value="1"/>
</dbReference>
<proteinExistence type="predicted"/>
<dbReference type="Pfam" id="PF08387">
    <property type="entry name" value="FBD"/>
    <property type="match status" value="1"/>
</dbReference>